<keyword evidence="3" id="KW-0677">Repeat</keyword>
<comment type="caution">
    <text evidence="5">The sequence shown here is derived from an EMBL/GenBank/DDBJ whole genome shotgun (WGS) entry which is preliminary data.</text>
</comment>
<dbReference type="Gene3D" id="1.25.10.10">
    <property type="entry name" value="Leucine-rich Repeat Variant"/>
    <property type="match status" value="1"/>
</dbReference>
<dbReference type="GO" id="GO:0043248">
    <property type="term" value="P:proteasome assembly"/>
    <property type="evidence" value="ECO:0007669"/>
    <property type="project" value="InterPro"/>
</dbReference>
<evidence type="ECO:0000259" key="4">
    <source>
        <dbReference type="Pfam" id="PF14381"/>
    </source>
</evidence>
<dbReference type="PANTHER" id="PTHR46618">
    <property type="entry name" value="ARMADILLO REPEAT-CONTAINING PROTEIN 3"/>
    <property type="match status" value="1"/>
</dbReference>
<dbReference type="Pfam" id="PF10508">
    <property type="entry name" value="Proteasom_PSMB"/>
    <property type="match status" value="1"/>
</dbReference>
<dbReference type="PANTHER" id="PTHR46618:SF1">
    <property type="entry name" value="ARMADILLO REPEAT-CONTAINING PROTEIN 3"/>
    <property type="match status" value="1"/>
</dbReference>
<dbReference type="SUPFAM" id="SSF48371">
    <property type="entry name" value="ARM repeat"/>
    <property type="match status" value="2"/>
</dbReference>
<dbReference type="InterPro" id="IPR019538">
    <property type="entry name" value="PSMD5"/>
</dbReference>
<dbReference type="SMART" id="SM00185">
    <property type="entry name" value="ARM"/>
    <property type="match status" value="4"/>
</dbReference>
<reference evidence="5 6" key="1">
    <citation type="submission" date="2024-03" db="EMBL/GenBank/DDBJ databases">
        <title>The genome assembly and annotation of the cricket Gryllus longicercus Weissman &amp; Gray.</title>
        <authorList>
            <person name="Szrajer S."/>
            <person name="Gray D."/>
            <person name="Ylla G."/>
        </authorList>
    </citation>
    <scope>NUCLEOTIDE SEQUENCE [LARGE SCALE GENOMIC DNA]</scope>
    <source>
        <strain evidence="5">DAG 2021-001</strain>
        <tissue evidence="5">Whole body minus gut</tissue>
    </source>
</reference>
<name>A0AAN9V206_9ORTH</name>
<accession>A0AAN9V206</accession>
<dbReference type="EMBL" id="JAZDUA010000660">
    <property type="protein sequence ID" value="KAK7790142.1"/>
    <property type="molecule type" value="Genomic_DNA"/>
</dbReference>
<organism evidence="5 6">
    <name type="scientific">Gryllus longicercus</name>
    <dbReference type="NCBI Taxonomy" id="2509291"/>
    <lineage>
        <taxon>Eukaryota</taxon>
        <taxon>Metazoa</taxon>
        <taxon>Ecdysozoa</taxon>
        <taxon>Arthropoda</taxon>
        <taxon>Hexapoda</taxon>
        <taxon>Insecta</taxon>
        <taxon>Pterygota</taxon>
        <taxon>Neoptera</taxon>
        <taxon>Polyneoptera</taxon>
        <taxon>Orthoptera</taxon>
        <taxon>Ensifera</taxon>
        <taxon>Gryllidea</taxon>
        <taxon>Grylloidea</taxon>
        <taxon>Gryllidae</taxon>
        <taxon>Gryllinae</taxon>
        <taxon>Gryllus</taxon>
    </lineage>
</organism>
<dbReference type="InterPro" id="IPR055164">
    <property type="entry name" value="EDR1/CTR1/ARMC3-like_pept-like"/>
</dbReference>
<dbReference type="InterPro" id="IPR052441">
    <property type="entry name" value="Armadillo-Ser/Thr_Kinase"/>
</dbReference>
<gene>
    <name evidence="5" type="ORF">R5R35_008593</name>
</gene>
<feature type="domain" description="EDR1/CTR1/ARMC3-like peptidase-like" evidence="4">
    <location>
        <begin position="642"/>
        <end position="744"/>
    </location>
</feature>
<sequence length="763" mass="85829">MNKSLRLSNNKKREDRTVQQRYSFDPLTLESKNVSTAMLLMNDSDSMVIAQALAALDKFASKAPENSALLISLDILPPLLPLIEHSEIYVRRFATKLLAELSTQDETKKLLMAVPSKIPYLSEVLTKELDVPLQEFSSEILSELTKMHAACADILGTEVIDVLFQRIKSQDPDVQHNSAKVMLNLLKDPEATPVFLKSPAFEFPSIIRLLQSEYPLIQMVAIDVLDMLTKQRENKEILEAFRLAKGLEELMDILEMYDWKDLHPGILTILKNVADNPSMIQHMSTSNFIRRLLQYLGDINDASLMETTLDVLGKMATTESGRKMLMDNSITETLLKYMRDENAAITRAACIAVANMMLNQQALEIFSKDNPLREIMGIIKNEAFAWETRHGAMLALCSMIQRDKSICELFLNLHQQEALLHILKQPPGKVPMEVLVTILHCFAVCAVADDTRMKALETDFIEPTLHHLESPDAQLCVAACFCLGAYSCEAHVRERFLSGKGPARLMECLKSPYMPVRQAAASLLQLMGLDAKVADAFITTGILDWMMGQKKTKNACPTWETAIETLFKSCLPAKFFYLGHIDIQDNTGEVFYVMKRLNKPFMILDELLAIRASPRSIMLVANFGDADQKFKRTDVEQVPESQQTQVRQGQEKKVTLELSSSIIPLGFIRVGMHFERAMLFKVLADQVGIPCALVRGEYGRTWIEVAVPEIEPIEVNHSLHVEDLPKRLLKPNCVVDLMDEPGKLLKIGSFEAARYCALPSALI</sequence>
<proteinExistence type="inferred from homology"/>
<evidence type="ECO:0000256" key="3">
    <source>
        <dbReference type="ARBA" id="ARBA00022737"/>
    </source>
</evidence>
<dbReference type="Proteomes" id="UP001378592">
    <property type="component" value="Unassembled WGS sequence"/>
</dbReference>
<protein>
    <recommendedName>
        <fullName evidence="2">26S proteasome non-ATPase regulatory subunit 5</fullName>
    </recommendedName>
</protein>
<comment type="similarity">
    <text evidence="1">Belongs to the proteasome subunit S5B/HSM3 family.</text>
</comment>
<evidence type="ECO:0000313" key="5">
    <source>
        <dbReference type="EMBL" id="KAK7790142.1"/>
    </source>
</evidence>
<dbReference type="InterPro" id="IPR000225">
    <property type="entry name" value="Armadillo"/>
</dbReference>
<dbReference type="AlphaFoldDB" id="A0AAN9V206"/>
<evidence type="ECO:0000313" key="6">
    <source>
        <dbReference type="Proteomes" id="UP001378592"/>
    </source>
</evidence>
<dbReference type="InterPro" id="IPR016024">
    <property type="entry name" value="ARM-type_fold"/>
</dbReference>
<keyword evidence="6" id="KW-1185">Reference proteome</keyword>
<dbReference type="InterPro" id="IPR011989">
    <property type="entry name" value="ARM-like"/>
</dbReference>
<dbReference type="Pfam" id="PF14381">
    <property type="entry name" value="EDR1_CTR1_ARMC3_pept"/>
    <property type="match status" value="1"/>
</dbReference>
<evidence type="ECO:0000256" key="1">
    <source>
        <dbReference type="ARBA" id="ARBA00006823"/>
    </source>
</evidence>
<evidence type="ECO:0000256" key="2">
    <source>
        <dbReference type="ARBA" id="ARBA00014933"/>
    </source>
</evidence>